<evidence type="ECO:0008006" key="5">
    <source>
        <dbReference type="Google" id="ProtNLM"/>
    </source>
</evidence>
<dbReference type="RefSeq" id="XP_028485260.1">
    <property type="nucleotide sequence ID" value="XM_028626685.1"/>
</dbReference>
<dbReference type="AlphaFoldDB" id="A0A443HUW2"/>
<dbReference type="Proteomes" id="UP000283841">
    <property type="component" value="Unassembled WGS sequence"/>
</dbReference>
<name>A0A443HUW2_BYSSP</name>
<feature type="signal peptide" evidence="2">
    <location>
        <begin position="1"/>
        <end position="18"/>
    </location>
</feature>
<accession>A0A443HUW2</accession>
<dbReference type="GeneID" id="39595962"/>
<dbReference type="VEuPathDB" id="FungiDB:C8Q69DRAFT_260522"/>
<protein>
    <recommendedName>
        <fullName evidence="5">Secreted protein</fullName>
    </recommendedName>
</protein>
<keyword evidence="4" id="KW-1185">Reference proteome</keyword>
<evidence type="ECO:0000313" key="4">
    <source>
        <dbReference type="Proteomes" id="UP000283841"/>
    </source>
</evidence>
<feature type="region of interest" description="Disordered" evidence="1">
    <location>
        <begin position="22"/>
        <end position="41"/>
    </location>
</feature>
<gene>
    <name evidence="3" type="ORF">C8Q69DRAFT_260522</name>
</gene>
<sequence length="120" mass="13473">MWGCFCAVLCLGDASLLSRVREGRPRSRRRDGSKQGGNSLMPWRGRIRFHYCPVCWRPRGPNAHCSIAHHSALNPYGSMDAQRKRDRGRGLSANIIPILTLKNVALLGYYYCPDGTALNK</sequence>
<evidence type="ECO:0000256" key="1">
    <source>
        <dbReference type="SAM" id="MobiDB-lite"/>
    </source>
</evidence>
<evidence type="ECO:0000256" key="2">
    <source>
        <dbReference type="SAM" id="SignalP"/>
    </source>
</evidence>
<reference evidence="3 4" key="1">
    <citation type="journal article" date="2018" name="Front. Microbiol.">
        <title>Genomic and genetic insights into a cosmopolitan fungus, Paecilomyces variotii (Eurotiales).</title>
        <authorList>
            <person name="Urquhart A.S."/>
            <person name="Mondo S.J."/>
            <person name="Makela M.R."/>
            <person name="Hane J.K."/>
            <person name="Wiebenga A."/>
            <person name="He G."/>
            <person name="Mihaltcheva S."/>
            <person name="Pangilinan J."/>
            <person name="Lipzen A."/>
            <person name="Barry K."/>
            <person name="de Vries R.P."/>
            <person name="Grigoriev I.V."/>
            <person name="Idnurm A."/>
        </authorList>
    </citation>
    <scope>NUCLEOTIDE SEQUENCE [LARGE SCALE GENOMIC DNA]</scope>
    <source>
        <strain evidence="3 4">CBS 101075</strain>
    </source>
</reference>
<evidence type="ECO:0000313" key="3">
    <source>
        <dbReference type="EMBL" id="RWQ95615.1"/>
    </source>
</evidence>
<keyword evidence="2" id="KW-0732">Signal</keyword>
<dbReference type="EMBL" id="RCNU01000005">
    <property type="protein sequence ID" value="RWQ95615.1"/>
    <property type="molecule type" value="Genomic_DNA"/>
</dbReference>
<feature type="chain" id="PRO_5019061756" description="Secreted protein" evidence="2">
    <location>
        <begin position="19"/>
        <end position="120"/>
    </location>
</feature>
<organism evidence="3 4">
    <name type="scientific">Byssochlamys spectabilis</name>
    <name type="common">Paecilomyces variotii</name>
    <dbReference type="NCBI Taxonomy" id="264951"/>
    <lineage>
        <taxon>Eukaryota</taxon>
        <taxon>Fungi</taxon>
        <taxon>Dikarya</taxon>
        <taxon>Ascomycota</taxon>
        <taxon>Pezizomycotina</taxon>
        <taxon>Eurotiomycetes</taxon>
        <taxon>Eurotiomycetidae</taxon>
        <taxon>Eurotiales</taxon>
        <taxon>Thermoascaceae</taxon>
        <taxon>Paecilomyces</taxon>
    </lineage>
</organism>
<comment type="caution">
    <text evidence="3">The sequence shown here is derived from an EMBL/GenBank/DDBJ whole genome shotgun (WGS) entry which is preliminary data.</text>
</comment>
<proteinExistence type="predicted"/>
<feature type="compositionally biased region" description="Basic and acidic residues" evidence="1">
    <location>
        <begin position="22"/>
        <end position="33"/>
    </location>
</feature>